<sequence>MSFNGSNYTAWKMRVKSRLEVRDLWNIVTLRERPPRRGLIREQEFWRCEKATKAFLLETLTDDLVVSFGVKRYAFVVFEHLEQTYGPKIWGNLVALREQFISLKYTEGDEMAVQLNKLKTLAEKQGRQSKPVDDKEKVCPLL</sequence>
<protein>
    <submittedName>
        <fullName evidence="2">Retrovirus-related Pol Polyprotein from transposon TNT 1-94</fullName>
    </submittedName>
</protein>
<dbReference type="OrthoDB" id="128048at2759"/>
<comment type="caution">
    <text evidence="2">The sequence shown here is derived from an EMBL/GenBank/DDBJ whole genome shotgun (WGS) entry which is preliminary data.</text>
</comment>
<dbReference type="InterPro" id="IPR025314">
    <property type="entry name" value="DUF4219"/>
</dbReference>
<evidence type="ECO:0000313" key="2">
    <source>
        <dbReference type="EMBL" id="OWZ05572.1"/>
    </source>
</evidence>
<evidence type="ECO:0000313" key="3">
    <source>
        <dbReference type="Proteomes" id="UP000198211"/>
    </source>
</evidence>
<keyword evidence="3" id="KW-1185">Reference proteome</keyword>
<dbReference type="Pfam" id="PF13961">
    <property type="entry name" value="DUF4219"/>
    <property type="match status" value="1"/>
</dbReference>
<dbReference type="EMBL" id="NBNE01004363">
    <property type="protein sequence ID" value="OWZ05572.1"/>
    <property type="molecule type" value="Genomic_DNA"/>
</dbReference>
<dbReference type="AlphaFoldDB" id="A0A225VJR6"/>
<name>A0A225VJR6_9STRA</name>
<feature type="domain" description="DUF4219" evidence="1">
    <location>
        <begin position="3"/>
        <end position="28"/>
    </location>
</feature>
<organism evidence="2 3">
    <name type="scientific">Phytophthora megakarya</name>
    <dbReference type="NCBI Taxonomy" id="4795"/>
    <lineage>
        <taxon>Eukaryota</taxon>
        <taxon>Sar</taxon>
        <taxon>Stramenopiles</taxon>
        <taxon>Oomycota</taxon>
        <taxon>Peronosporomycetes</taxon>
        <taxon>Peronosporales</taxon>
        <taxon>Peronosporaceae</taxon>
        <taxon>Phytophthora</taxon>
    </lineage>
</organism>
<dbReference type="Proteomes" id="UP000198211">
    <property type="component" value="Unassembled WGS sequence"/>
</dbReference>
<proteinExistence type="predicted"/>
<evidence type="ECO:0000259" key="1">
    <source>
        <dbReference type="Pfam" id="PF13961"/>
    </source>
</evidence>
<gene>
    <name evidence="2" type="ORF">PHMEG_00022315</name>
</gene>
<reference evidence="3" key="1">
    <citation type="submission" date="2017-03" db="EMBL/GenBank/DDBJ databases">
        <title>Phytopthora megakarya and P. palmivora, two closely related causual agents of cacao black pod achieved similar genome size and gene model numbers by different mechanisms.</title>
        <authorList>
            <person name="Ali S."/>
            <person name="Shao J."/>
            <person name="Larry D.J."/>
            <person name="Kronmiller B."/>
            <person name="Shen D."/>
            <person name="Strem M.D."/>
            <person name="Melnick R.L."/>
            <person name="Guiltinan M.J."/>
            <person name="Tyler B.M."/>
            <person name="Meinhardt L.W."/>
            <person name="Bailey B.A."/>
        </authorList>
    </citation>
    <scope>NUCLEOTIDE SEQUENCE [LARGE SCALE GENOMIC DNA]</scope>
    <source>
        <strain evidence="3">zdho120</strain>
    </source>
</reference>
<accession>A0A225VJR6</accession>